<proteinExistence type="predicted"/>
<organism evidence="2 3">
    <name type="scientific">Liparis tanakae</name>
    <name type="common">Tanaka's snailfish</name>
    <dbReference type="NCBI Taxonomy" id="230148"/>
    <lineage>
        <taxon>Eukaryota</taxon>
        <taxon>Metazoa</taxon>
        <taxon>Chordata</taxon>
        <taxon>Craniata</taxon>
        <taxon>Vertebrata</taxon>
        <taxon>Euteleostomi</taxon>
        <taxon>Actinopterygii</taxon>
        <taxon>Neopterygii</taxon>
        <taxon>Teleostei</taxon>
        <taxon>Neoteleostei</taxon>
        <taxon>Acanthomorphata</taxon>
        <taxon>Eupercaria</taxon>
        <taxon>Perciformes</taxon>
        <taxon>Cottioidei</taxon>
        <taxon>Cottales</taxon>
        <taxon>Liparidae</taxon>
        <taxon>Liparis</taxon>
    </lineage>
</organism>
<dbReference type="AlphaFoldDB" id="A0A4Z2H1X2"/>
<name>A0A4Z2H1X2_9TELE</name>
<reference evidence="2 3" key="1">
    <citation type="submission" date="2019-03" db="EMBL/GenBank/DDBJ databases">
        <title>First draft genome of Liparis tanakae, snailfish: a comprehensive survey of snailfish specific genes.</title>
        <authorList>
            <person name="Kim W."/>
            <person name="Song I."/>
            <person name="Jeong J.-H."/>
            <person name="Kim D."/>
            <person name="Kim S."/>
            <person name="Ryu S."/>
            <person name="Song J.Y."/>
            <person name="Lee S.K."/>
        </authorList>
    </citation>
    <scope>NUCLEOTIDE SEQUENCE [LARGE SCALE GENOMIC DNA]</scope>
    <source>
        <tissue evidence="2">Muscle</tissue>
    </source>
</reference>
<dbReference type="Proteomes" id="UP000314294">
    <property type="component" value="Unassembled WGS sequence"/>
</dbReference>
<feature type="region of interest" description="Disordered" evidence="1">
    <location>
        <begin position="21"/>
        <end position="48"/>
    </location>
</feature>
<gene>
    <name evidence="2" type="ORF">EYF80_029954</name>
</gene>
<evidence type="ECO:0000313" key="2">
    <source>
        <dbReference type="EMBL" id="TNN59769.1"/>
    </source>
</evidence>
<comment type="caution">
    <text evidence="2">The sequence shown here is derived from an EMBL/GenBank/DDBJ whole genome shotgun (WGS) entry which is preliminary data.</text>
</comment>
<feature type="compositionally biased region" description="Basic residues" evidence="1">
    <location>
        <begin position="21"/>
        <end position="32"/>
    </location>
</feature>
<evidence type="ECO:0000256" key="1">
    <source>
        <dbReference type="SAM" id="MobiDB-lite"/>
    </source>
</evidence>
<evidence type="ECO:0000313" key="3">
    <source>
        <dbReference type="Proteomes" id="UP000314294"/>
    </source>
</evidence>
<sequence>MRVQQRMKKAGWNERWSMKKKRELRKRSHLKKQTREALPSGQQDVRSTAEVNASKLFLLSVIVEMSERPTVDHTVGCTQQGEDLRDRDGR</sequence>
<accession>A0A4Z2H1X2</accession>
<dbReference type="EMBL" id="SRLO01000348">
    <property type="protein sequence ID" value="TNN59769.1"/>
    <property type="molecule type" value="Genomic_DNA"/>
</dbReference>
<keyword evidence="3" id="KW-1185">Reference proteome</keyword>
<protein>
    <submittedName>
        <fullName evidence="2">Uncharacterized protein</fullName>
    </submittedName>
</protein>